<dbReference type="PRINTS" id="PR00344">
    <property type="entry name" value="BCTRLSENSOR"/>
</dbReference>
<dbReference type="CDD" id="cd00082">
    <property type="entry name" value="HisKA"/>
    <property type="match status" value="1"/>
</dbReference>
<proteinExistence type="predicted"/>
<dbReference type="CDD" id="cd00130">
    <property type="entry name" value="PAS"/>
    <property type="match status" value="1"/>
</dbReference>
<dbReference type="PROSITE" id="PS50109">
    <property type="entry name" value="HIS_KIN"/>
    <property type="match status" value="1"/>
</dbReference>
<evidence type="ECO:0000256" key="1">
    <source>
        <dbReference type="ARBA" id="ARBA00000085"/>
    </source>
</evidence>
<dbReference type="InterPro" id="IPR000700">
    <property type="entry name" value="PAS-assoc_C"/>
</dbReference>
<feature type="domain" description="Histidine kinase" evidence="8">
    <location>
        <begin position="405"/>
        <end position="619"/>
    </location>
</feature>
<reference evidence="10 11" key="1">
    <citation type="submission" date="2020-06" db="EMBL/GenBank/DDBJ databases">
        <title>Interaction of electrochemicaly active bacteria, Geobacter bremensis R4 on different carbon anode.</title>
        <authorList>
            <person name="Meng L."/>
            <person name="Yoshida N."/>
        </authorList>
    </citation>
    <scope>NUCLEOTIDE SEQUENCE [LARGE SCALE GENOMIC DNA]</scope>
    <source>
        <strain evidence="10 11">R4</strain>
    </source>
</reference>
<dbReference type="NCBIfam" id="TIGR00229">
    <property type="entry name" value="sensory_box"/>
    <property type="match status" value="1"/>
</dbReference>
<accession>A0A6S6M5Q5</accession>
<dbReference type="InterPro" id="IPR052162">
    <property type="entry name" value="Sensor_kinase/Photoreceptor"/>
</dbReference>
<evidence type="ECO:0000256" key="4">
    <source>
        <dbReference type="ARBA" id="ARBA00022679"/>
    </source>
</evidence>
<keyword evidence="3" id="KW-0597">Phosphoprotein</keyword>
<dbReference type="InterPro" id="IPR000014">
    <property type="entry name" value="PAS"/>
</dbReference>
<dbReference type="KEGG" id="gbn:GEOBRER4_17740"/>
<evidence type="ECO:0000313" key="10">
    <source>
        <dbReference type="EMBL" id="BCG47024.1"/>
    </source>
</evidence>
<evidence type="ECO:0000256" key="3">
    <source>
        <dbReference type="ARBA" id="ARBA00022553"/>
    </source>
</evidence>
<dbReference type="SUPFAM" id="SSF55785">
    <property type="entry name" value="PYP-like sensor domain (PAS domain)"/>
    <property type="match status" value="1"/>
</dbReference>
<evidence type="ECO:0000313" key="11">
    <source>
        <dbReference type="Proteomes" id="UP000515472"/>
    </source>
</evidence>
<keyword evidence="7" id="KW-0812">Transmembrane</keyword>
<dbReference type="Gene3D" id="3.30.565.10">
    <property type="entry name" value="Histidine kinase-like ATPase, C-terminal domain"/>
    <property type="match status" value="1"/>
</dbReference>
<dbReference type="InterPro" id="IPR005467">
    <property type="entry name" value="His_kinase_dom"/>
</dbReference>
<sequence length="632" mass="70410">MIKEKNRIRSFALLLAGFWTIAIAVSFAWLYHHESEKVVEVARAEARAAFDKDALFRSWGNRHGGVYVEVTEATPPNPYLAHVPDREITTPSGKRLTLMNPAYMLRQVFELADGQKDLIRGHITSLKPLRPANAPDPWEAKALRQFENGAKEVSEVQQMWGQDHLRLMRPFLMEQGCLKCHGGQGYKVGDVRGGVSVSVPLNVKKGLANSAVAVGLISYGLLWTFGIGIIVIGSMVLSRNLKTLEDSEERYRTVANYTADWEYWQWLDGSFRYISPSCKEVSDYSHEEFHSDPGLMQRIIHPDDLAAFVDHSHAAKKGKAVAIDFRIVRRDGEVRWISHVCQMVYTSEGAENGIRASNRDITDRKKAEAALKEQALLLENEVRERMVREVELEAKNAELERFTYTVSHDLKSPLITIKGFAGAVLKDIEAGNLSRLDSDVKRIMGAADKMAALLSDLLELSRIGRIMNPPSRIEMNLLAEEVLAQLSGPISQGGVKVVLQPGLPAVWGDAPRIAEVLQNLVENAVKYMGNQLQPLVEIGMREVEQEQVFWVRDNGMGIPQQYHETVFGLFNKLDSHSEGTGIGLALARRIVEFHGGRLWVESEGRGLGSTFCFTVGSKPPDADDTEIKGGTS</sequence>
<dbReference type="SMART" id="SM00086">
    <property type="entry name" value="PAC"/>
    <property type="match status" value="1"/>
</dbReference>
<keyword evidence="4" id="KW-0808">Transferase</keyword>
<dbReference type="Pfam" id="PF08447">
    <property type="entry name" value="PAS_3"/>
    <property type="match status" value="1"/>
</dbReference>
<evidence type="ECO:0000256" key="2">
    <source>
        <dbReference type="ARBA" id="ARBA00012438"/>
    </source>
</evidence>
<keyword evidence="7" id="KW-0472">Membrane</keyword>
<dbReference type="GO" id="GO:0000155">
    <property type="term" value="F:phosphorelay sensor kinase activity"/>
    <property type="evidence" value="ECO:0007669"/>
    <property type="project" value="InterPro"/>
</dbReference>
<dbReference type="PANTHER" id="PTHR43304:SF1">
    <property type="entry name" value="PAC DOMAIN-CONTAINING PROTEIN"/>
    <property type="match status" value="1"/>
</dbReference>
<comment type="catalytic activity">
    <reaction evidence="1">
        <text>ATP + protein L-histidine = ADP + protein N-phospho-L-histidine.</text>
        <dbReference type="EC" id="2.7.13.3"/>
    </reaction>
</comment>
<evidence type="ECO:0000256" key="7">
    <source>
        <dbReference type="SAM" id="Phobius"/>
    </source>
</evidence>
<dbReference type="InterPro" id="IPR003661">
    <property type="entry name" value="HisK_dim/P_dom"/>
</dbReference>
<dbReference type="PROSITE" id="PS50113">
    <property type="entry name" value="PAC"/>
    <property type="match status" value="1"/>
</dbReference>
<dbReference type="InterPro" id="IPR003594">
    <property type="entry name" value="HATPase_dom"/>
</dbReference>
<dbReference type="SMART" id="SM00387">
    <property type="entry name" value="HATPase_c"/>
    <property type="match status" value="1"/>
</dbReference>
<dbReference type="InterPro" id="IPR036097">
    <property type="entry name" value="HisK_dim/P_sf"/>
</dbReference>
<dbReference type="InterPro" id="IPR035965">
    <property type="entry name" value="PAS-like_dom_sf"/>
</dbReference>
<dbReference type="Gene3D" id="1.10.287.130">
    <property type="match status" value="1"/>
</dbReference>
<dbReference type="InterPro" id="IPR013655">
    <property type="entry name" value="PAS_fold_3"/>
</dbReference>
<dbReference type="Gene3D" id="3.30.450.290">
    <property type="match status" value="1"/>
</dbReference>
<dbReference type="InterPro" id="IPR001610">
    <property type="entry name" value="PAC"/>
</dbReference>
<dbReference type="RefSeq" id="WP_185245107.1">
    <property type="nucleotide sequence ID" value="NZ_AP023213.1"/>
</dbReference>
<keyword evidence="6" id="KW-0175">Coiled coil</keyword>
<dbReference type="AlphaFoldDB" id="A0A6S6M5Q5"/>
<dbReference type="Pfam" id="PF00512">
    <property type="entry name" value="HisKA"/>
    <property type="match status" value="1"/>
</dbReference>
<gene>
    <name evidence="10" type="ORF">GEOBRER4_n1847</name>
</gene>
<name>A0A6S6M5Q5_9BACT</name>
<keyword evidence="11" id="KW-1185">Reference proteome</keyword>
<dbReference type="InterPro" id="IPR021796">
    <property type="entry name" value="Tll0287-like_dom"/>
</dbReference>
<keyword evidence="5 10" id="KW-0418">Kinase</keyword>
<evidence type="ECO:0000259" key="9">
    <source>
        <dbReference type="PROSITE" id="PS50113"/>
    </source>
</evidence>
<dbReference type="EMBL" id="AP023213">
    <property type="protein sequence ID" value="BCG47024.1"/>
    <property type="molecule type" value="Genomic_DNA"/>
</dbReference>
<feature type="transmembrane region" description="Helical" evidence="7">
    <location>
        <begin position="211"/>
        <end position="237"/>
    </location>
</feature>
<dbReference type="Pfam" id="PF02518">
    <property type="entry name" value="HATPase_c"/>
    <property type="match status" value="1"/>
</dbReference>
<protein>
    <recommendedName>
        <fullName evidence="2">histidine kinase</fullName>
        <ecNumber evidence="2">2.7.13.3</ecNumber>
    </recommendedName>
</protein>
<dbReference type="Proteomes" id="UP000515472">
    <property type="component" value="Chromosome"/>
</dbReference>
<feature type="transmembrane region" description="Helical" evidence="7">
    <location>
        <begin position="12"/>
        <end position="31"/>
    </location>
</feature>
<dbReference type="InterPro" id="IPR004358">
    <property type="entry name" value="Sig_transdc_His_kin-like_C"/>
</dbReference>
<evidence type="ECO:0000259" key="8">
    <source>
        <dbReference type="PROSITE" id="PS50109"/>
    </source>
</evidence>
<feature type="coiled-coil region" evidence="6">
    <location>
        <begin position="364"/>
        <end position="400"/>
    </location>
</feature>
<evidence type="ECO:0000256" key="6">
    <source>
        <dbReference type="SAM" id="Coils"/>
    </source>
</evidence>
<keyword evidence="7" id="KW-1133">Transmembrane helix</keyword>
<dbReference type="Gene3D" id="3.30.450.20">
    <property type="entry name" value="PAS domain"/>
    <property type="match status" value="1"/>
</dbReference>
<dbReference type="PANTHER" id="PTHR43304">
    <property type="entry name" value="PHYTOCHROME-LIKE PROTEIN CPH1"/>
    <property type="match status" value="1"/>
</dbReference>
<organism evidence="10 11">
    <name type="scientific">Citrifermentans bremense</name>
    <dbReference type="NCBI Taxonomy" id="60035"/>
    <lineage>
        <taxon>Bacteria</taxon>
        <taxon>Pseudomonadati</taxon>
        <taxon>Thermodesulfobacteriota</taxon>
        <taxon>Desulfuromonadia</taxon>
        <taxon>Geobacterales</taxon>
        <taxon>Geobacteraceae</taxon>
        <taxon>Citrifermentans</taxon>
    </lineage>
</organism>
<dbReference type="SMART" id="SM00388">
    <property type="entry name" value="HisKA"/>
    <property type="match status" value="1"/>
</dbReference>
<dbReference type="InterPro" id="IPR036890">
    <property type="entry name" value="HATPase_C_sf"/>
</dbReference>
<evidence type="ECO:0000256" key="5">
    <source>
        <dbReference type="ARBA" id="ARBA00022777"/>
    </source>
</evidence>
<dbReference type="SUPFAM" id="SSF47384">
    <property type="entry name" value="Homodimeric domain of signal transducing histidine kinase"/>
    <property type="match status" value="1"/>
</dbReference>
<feature type="domain" description="PAC" evidence="9">
    <location>
        <begin position="321"/>
        <end position="373"/>
    </location>
</feature>
<dbReference type="Pfam" id="PF11845">
    <property type="entry name" value="Tll0287-like"/>
    <property type="match status" value="1"/>
</dbReference>
<dbReference type="EC" id="2.7.13.3" evidence="2"/>
<dbReference type="SUPFAM" id="SSF55874">
    <property type="entry name" value="ATPase domain of HSP90 chaperone/DNA topoisomerase II/histidine kinase"/>
    <property type="match status" value="1"/>
</dbReference>